<evidence type="ECO:0000256" key="3">
    <source>
        <dbReference type="ARBA" id="ARBA00022844"/>
    </source>
</evidence>
<evidence type="ECO:0000313" key="17">
    <source>
        <dbReference type="Proteomes" id="UP000104419"/>
    </source>
</evidence>
<dbReference type="Pfam" id="PF01802">
    <property type="entry name" value="Herpes_V23"/>
    <property type="match status" value="1"/>
</dbReference>
<dbReference type="Proteomes" id="UP000157067">
    <property type="component" value="Segment"/>
</dbReference>
<evidence type="ECO:0000313" key="24">
    <source>
        <dbReference type="Proteomes" id="UP000151169"/>
    </source>
</evidence>
<reference evidence="5 19" key="2">
    <citation type="submission" date="2014-06" db="EMBL/GenBank/DDBJ databases">
        <title>Comparetive analysis of the highly pathogenic variant of pseudorabies virus strain ZJ01.</title>
        <authorList>
            <person name="Gu Z."/>
            <person name="Dong J."/>
            <person name="Sun H."/>
            <person name="Yang W."/>
            <person name="Hou C."/>
            <person name="Bai J."/>
            <person name="Jiang P."/>
        </authorList>
    </citation>
    <scope>NUCLEOTIDE SEQUENCE [LARGE SCALE GENOMIC DNA]</scope>
    <source>
        <strain evidence="5">ZJ01</strain>
    </source>
</reference>
<dbReference type="EMBL" id="KT809429">
    <property type="protein sequence ID" value="AML81151.1"/>
    <property type="molecule type" value="Genomic_DNA"/>
</dbReference>
<dbReference type="Proteomes" id="UP000151169">
    <property type="component" value="Segment"/>
</dbReference>
<dbReference type="EMBL" id="KM189913">
    <property type="protein sequence ID" value="AKG94070.1"/>
    <property type="molecule type" value="Genomic_DNA"/>
</dbReference>
<reference evidence="7 22" key="4">
    <citation type="journal article" date="2015" name="ACS Appl. Mater. Interfaces">
        <title>Antiviral Activity of Graphene Oxide: How Sharp Edged Structure and Charge Matter.</title>
        <authorList>
            <person name="Ye S."/>
            <person name="Shao K."/>
            <person name="Li Z."/>
            <person name="Guo N."/>
            <person name="Zuo Y."/>
            <person name="Li Q."/>
            <person name="Lu Z."/>
            <person name="Chen L."/>
            <person name="He Q."/>
            <person name="Han H."/>
        </authorList>
    </citation>
    <scope>NUCLEOTIDE SEQUENCE [LARGE SCALE GENOMIC DNA]</scope>
    <source>
        <strain evidence="7">HNX</strain>
    </source>
</reference>
<reference evidence="14" key="7">
    <citation type="submission" date="2015-11" db="EMBL/GenBank/DDBJ databases">
        <title>The recently emergent PRV strain isolated from a Bartha-K61-vaccinated piglet in China.</title>
        <authorList>
            <person name="Ge X."/>
            <person name="Li M."/>
            <person name="Zhou L."/>
            <person name="Guo X."/>
            <person name="Yang H."/>
        </authorList>
    </citation>
    <scope>NUCLEOTIDE SEQUENCE</scope>
    <source>
        <strain evidence="14">HB1201</strain>
    </source>
</reference>
<dbReference type="GO" id="GO:0005198">
    <property type="term" value="F:structural molecule activity"/>
    <property type="evidence" value="ECO:0007669"/>
    <property type="project" value="InterPro"/>
</dbReference>
<reference evidence="10 25" key="10">
    <citation type="journal article" date="2016" name="Genome Announc.">
        <title>Complete Genome Sequence of a Variant Pseudorabies Virus Strain Isolated in Central China.</title>
        <authorList>
            <person name="Xiang S."/>
            <person name="Zhou Z."/>
            <person name="Hu X."/>
            <person name="Li Y."/>
            <person name="Zhang C."/>
            <person name="Wang J."/>
            <person name="Li X."/>
            <person name="Tan F."/>
            <person name="Tian K."/>
        </authorList>
    </citation>
    <scope>NUCLEOTIDE SEQUENCE [LARGE SCALE GENOMIC DNA]</scope>
    <source>
        <strain evidence="10">HN1201</strain>
    </source>
</reference>
<protein>
    <submittedName>
        <fullName evidence="5">Minor capsid protein</fullName>
    </submittedName>
    <submittedName>
        <fullName evidence="6">UL18</fullName>
    </submittedName>
    <submittedName>
        <fullName evidence="4 15">VP23</fullName>
    </submittedName>
</protein>
<dbReference type="InterPro" id="IPR002690">
    <property type="entry name" value="Herpes_capsid_2"/>
</dbReference>
<sequence length="296" mass="31784">MEVDIALPTLSPGDLSALQRCEGRVVFLETLRRHATLREVALPCGGDVLAAMAAYRRRFAAVITRVTPHRMLATPLGVGGRGQSLVLQNTGPFDLTNGDHVCLVPPLLGDECLRLTSANLELRFPMTLPLAQARELTARVVARAVETLRGGAPARGADVVFNNGRRYQLPPPHRDNAEAATRSLVLNMIFLLNEGAVILLSLIPNLLTLGAQDGYANAVIQLGSATRELGQLVRQPPPPLPQDHARRFCVFEALEAWIASASRLGDTLGTRPVARVCIFDGPPTVPPGEKAAVVEV</sequence>
<evidence type="ECO:0000313" key="7">
    <source>
        <dbReference type="EMBL" id="AKG94004.1"/>
    </source>
</evidence>
<evidence type="ECO:0000313" key="8">
    <source>
        <dbReference type="EMBL" id="AKG94070.1"/>
    </source>
</evidence>
<reference evidence="4 21" key="1">
    <citation type="journal article" date="2014" name="Vet. Microbiol.">
        <title>Pathogenicity and genomic characterization of a pseudorabies virus variant isolated from Bartha-K61-vaccinated swine population in China.</title>
        <authorList>
            <person name="Luo Y."/>
            <person name="Li N."/>
            <person name="Cong X."/>
            <person name="Wang C.H."/>
            <person name="Du M."/>
            <person name="Li L."/>
            <person name="Zhao B."/>
            <person name="Yuan J."/>
            <person name="Liu D.D."/>
            <person name="Li S."/>
            <person name="Li Y."/>
            <person name="Sun Y."/>
            <person name="Qiu H.J."/>
        </authorList>
    </citation>
    <scope>NUCLEOTIDE SEQUENCE [LARGE SCALE GENOMIC DNA]</scope>
    <source>
        <strain evidence="4">TJ</strain>
    </source>
</reference>
<dbReference type="EMBL" id="KU360259">
    <property type="protein sequence ID" value="AMO42758.1"/>
    <property type="molecule type" value="Genomic_DNA"/>
</dbReference>
<dbReference type="EMBL" id="KP098534">
    <property type="protein sequence ID" value="AJW72273.1"/>
    <property type="molecule type" value="Genomic_DNA"/>
</dbReference>
<dbReference type="EMBL" id="KM189914">
    <property type="protein sequence ID" value="AKG94136.1"/>
    <property type="molecule type" value="Genomic_DNA"/>
</dbReference>
<evidence type="ECO:0000313" key="14">
    <source>
        <dbReference type="EMBL" id="ANR01153.1"/>
    </source>
</evidence>
<dbReference type="HAMAP" id="MF_04019">
    <property type="entry name" value="HSV_TRX2"/>
    <property type="match status" value="1"/>
</dbReference>
<dbReference type="EMBL" id="AP018925">
    <property type="protein sequence ID" value="BBG06519.1"/>
    <property type="molecule type" value="Genomic_DNA"/>
</dbReference>
<evidence type="ECO:0000313" key="22">
    <source>
        <dbReference type="Proteomes" id="UP000144334"/>
    </source>
</evidence>
<evidence type="ECO:0000313" key="13">
    <source>
        <dbReference type="EMBL" id="AMO42758.1"/>
    </source>
</evidence>
<evidence type="ECO:0000313" key="21">
    <source>
        <dbReference type="Proteomes" id="UP000142350"/>
    </source>
</evidence>
<evidence type="ECO:0000313" key="15">
    <source>
        <dbReference type="EMBL" id="BBG06519.1"/>
    </source>
</evidence>
<reference evidence="7" key="3">
    <citation type="submission" date="2014-07" db="EMBL/GenBank/DDBJ databases">
        <authorList>
            <person name="Zhang J.E."/>
            <person name="Yang H."/>
            <person name="Guo J."/>
            <person name="Deng Z."/>
            <person name="Luo H."/>
            <person name="Luo M."/>
            <person name="Zhao B."/>
        </authorList>
    </citation>
    <scope>NUCLEOTIDE SEQUENCE</scope>
    <source>
        <strain evidence="7">HNX</strain>
    </source>
</reference>
<dbReference type="Proteomes" id="UP000113972">
    <property type="component" value="Segment"/>
</dbReference>
<evidence type="ECO:0000313" key="5">
    <source>
        <dbReference type="EMBL" id="AJD79522.1"/>
    </source>
</evidence>
<evidence type="ECO:0000313" key="18">
    <source>
        <dbReference type="Proteomes" id="UP000113972"/>
    </source>
</evidence>
<evidence type="ECO:0000256" key="1">
    <source>
        <dbReference type="ARBA" id="ARBA00022561"/>
    </source>
</evidence>
<reference evidence="15" key="13">
    <citation type="journal article" date="2019" name="Virus Genes">
        <title>Isolation and molecular characterization of a variant of Chinese gC-genotype II pseudorabies virus from a hunting dog infected by biting a wild boar in Japan and its pathogenicity in a mouse model.</title>
        <authorList>
            <person name="Minamiguchi K."/>
            <person name="Kojima S."/>
            <person name="Sakumoto K."/>
            <person name="Kirisawa R."/>
        </authorList>
    </citation>
    <scope>NUCLEOTIDE SEQUENCE</scope>
    <source>
        <strain evidence="15">MY-1</strain>
    </source>
</reference>
<evidence type="ECO:0000313" key="26">
    <source>
        <dbReference type="Proteomes" id="UP000157067"/>
    </source>
</evidence>
<reference evidence="6 18" key="5">
    <citation type="journal article" date="2015" name="Virology">
        <title>Genomic characterization of emergent pseudorabies virus in China reveals marked sequence divergence: Evidence for the existence of two major genotypes.</title>
        <authorList>
            <person name="Ye C."/>
            <person name="Zhang Q.Z."/>
            <person name="Tian Z.J."/>
            <person name="Zheng H."/>
            <person name="Zhao K."/>
            <person name="Liu F."/>
            <person name="Guo J.C."/>
            <person name="Tong W."/>
            <person name="Jiang C.G."/>
            <person name="Wang S.J."/>
            <person name="Shi M."/>
            <person name="Chang X.B."/>
            <person name="Jiang Y.F."/>
            <person name="Peng J.M."/>
            <person name="Zhou Y.J."/>
            <person name="Tang Y.D."/>
            <person name="Sun M.X."/>
            <person name="Cai X.H."/>
            <person name="An T.Q."/>
            <person name="Tong G.Z."/>
        </authorList>
    </citation>
    <scope>NUCLEOTIDE SEQUENCE [LARGE SCALE GENOMIC DNA]</scope>
    <source>
        <strain evidence="6">HeN1</strain>
    </source>
</reference>
<organism evidence="4 21">
    <name type="scientific">Suid herpesvirus 1</name>
    <name type="common">SuHV-1</name>
    <name type="synonym">Pseudorabies virus</name>
    <dbReference type="NCBI Taxonomy" id="10345"/>
    <lineage>
        <taxon>Viruses</taxon>
        <taxon>Duplodnaviria</taxon>
        <taxon>Heunggongvirae</taxon>
        <taxon>Peploviricota</taxon>
        <taxon>Herviviricetes</taxon>
        <taxon>Herpesvirales</taxon>
        <taxon>Orthoherpesviridae</taxon>
        <taxon>Alphaherpesvirinae</taxon>
        <taxon>Varicellovirus</taxon>
        <taxon>Varicellovirus suidalpha1</taxon>
    </lineage>
</organism>
<evidence type="ECO:0000313" key="16">
    <source>
        <dbReference type="EMBL" id="QGL40179.1"/>
    </source>
</evidence>
<dbReference type="Proteomes" id="UP000104419">
    <property type="component" value="Segment"/>
</dbReference>
<reference evidence="16" key="14">
    <citation type="submission" date="2019-03" db="EMBL/GenBank/DDBJ databases">
        <title>Genome Sequencing and Analysis of Chinese Clinical Isolates of Pseudorabies virus from 2012 to 2017.</title>
        <authorList>
            <person name="Hu R."/>
            <person name="Liu Q."/>
            <person name="Xu S."/>
            <person name="Song W."/>
            <person name="Peng Z."/>
            <person name="Xu Z."/>
            <person name="Wu B."/>
        </authorList>
    </citation>
    <scope>NUCLEOTIDE SEQUENCE</scope>
    <source>
        <strain evidence="16">AnH1/CHN2015</strain>
    </source>
</reference>
<dbReference type="GO" id="GO:0019028">
    <property type="term" value="C:viral capsid"/>
    <property type="evidence" value="ECO:0007669"/>
    <property type="project" value="UniProtKB-KW"/>
</dbReference>
<evidence type="ECO:0000256" key="2">
    <source>
        <dbReference type="ARBA" id="ARBA00022562"/>
    </source>
</evidence>
<reference evidence="13 26" key="8">
    <citation type="submission" date="2015-12" db="EMBL/GenBank/DDBJ databases">
        <title>Mink Infection with Highly Pathogenic Pseudorabies Virus, Northern China, 2014.</title>
        <authorList>
            <person name="Liu H."/>
            <person name="Hu B."/>
            <person name="Li X.-T."/>
            <person name="Zhang L."/>
            <person name="Xue X.-H."/>
            <person name="Lv S."/>
            <person name="Lu R.-G."/>
            <person name="Shi N."/>
            <person name="Zhang H.-L."/>
            <person name="Zhao J.-J."/>
            <person name="Bai X."/>
            <person name="Yan X.-J."/>
        </authorList>
    </citation>
    <scope>NUCLEOTIDE SEQUENCE [LARGE SCALE GENOMIC DNA]</scope>
    <source>
        <strain evidence="13">DL14/08</strain>
    </source>
</reference>
<dbReference type="Proteomes" id="UP000119561">
    <property type="component" value="Segment"/>
</dbReference>
<reference evidence="9 23" key="9">
    <citation type="journal article" date="2016" name="Genome Announc.">
        <title>Complete Genome Sequence of Novel Pseudorabies Virus Strain HNB Isolated in China.</title>
        <authorList>
            <person name="Yu T."/>
            <person name="Chen F."/>
            <person name="Ku X."/>
            <person name="Zhu Y."/>
            <person name="Ma H."/>
            <person name="Li S."/>
            <person name="He Q."/>
        </authorList>
    </citation>
    <scope>NUCLEOTIDE SEQUENCE [LARGE SCALE GENOMIC DNA]</scope>
    <source>
        <strain evidence="9">HNB</strain>
    </source>
</reference>
<name>A0A097I4M5_SUHV</name>
<dbReference type="Proteomes" id="UP000128799">
    <property type="component" value="Segment"/>
</dbReference>
<evidence type="ECO:0000313" key="10">
    <source>
        <dbReference type="EMBL" id="ALT14260.1"/>
    </source>
</evidence>
<reference evidence="10" key="6">
    <citation type="submission" date="2015-01" db="EMBL/GenBank/DDBJ databases">
        <authorList>
            <person name="Xiang T."/>
            <person name="Song Y."/>
            <person name="Huang L."/>
            <person name="Wang B."/>
            <person name="Wu P."/>
        </authorList>
    </citation>
    <scope>NUCLEOTIDE SEQUENCE</scope>
    <source>
        <strain evidence="10">HN1201</strain>
    </source>
</reference>
<dbReference type="Proteomes" id="UP000150587">
    <property type="component" value="Genome"/>
</dbReference>
<evidence type="ECO:0000313" key="12">
    <source>
        <dbReference type="EMBL" id="AML81220.1"/>
    </source>
</evidence>
<dbReference type="EMBL" id="KT824771">
    <property type="protein sequence ID" value="AML81220.1"/>
    <property type="molecule type" value="Genomic_DNA"/>
</dbReference>
<gene>
    <name evidence="4" type="primary">UL18</name>
</gene>
<dbReference type="EMBL" id="KM061380">
    <property type="protein sequence ID" value="AJD79522.1"/>
    <property type="molecule type" value="Genomic_DNA"/>
</dbReference>
<reference evidence="17 24" key="11">
    <citation type="journal article" date="2016" name="Virology">
        <title>Genomic analyses reveal that partial sequence of an earlier pseudorabies virus in China is originated from a Bartha-vaccine-like strain.</title>
        <authorList>
            <person name="Ye C."/>
            <person name="Guo J.C."/>
            <person name="Gao J.C."/>
            <person name="Wang T.Y."/>
            <person name="Zhao K."/>
            <person name="Chang X.B."/>
            <person name="Wang Q."/>
            <person name="Peng J.M."/>
            <person name="Tian Z.J."/>
            <person name="Cai X.H."/>
            <person name="Tong G.Z."/>
            <person name="An T.Q."/>
        </authorList>
    </citation>
    <scope>NUCLEOTIDE SEQUENCE [LARGE SCALE GENOMIC DNA]</scope>
    <source>
        <strain evidence="12">HLJ8</strain>
        <strain evidence="11">SC</strain>
    </source>
</reference>
<dbReference type="Proteomes" id="UP000154438">
    <property type="component" value="Segment"/>
</dbReference>
<keyword evidence="3" id="KW-0946">Virion</keyword>
<dbReference type="EMBL" id="KM189912">
    <property type="protein sequence ID" value="AKG94004.1"/>
    <property type="molecule type" value="Genomic_DNA"/>
</dbReference>
<evidence type="ECO:0000313" key="6">
    <source>
        <dbReference type="EMBL" id="AJW72273.1"/>
    </source>
</evidence>
<keyword evidence="2" id="KW-1048">Host nucleus</keyword>
<keyword evidence="1" id="KW-0167">Capsid protein</keyword>
<evidence type="ECO:0000313" key="25">
    <source>
        <dbReference type="Proteomes" id="UP000154438"/>
    </source>
</evidence>
<dbReference type="Proteomes" id="UP000144334">
    <property type="component" value="Segment"/>
</dbReference>
<dbReference type="Proteomes" id="UP000142350">
    <property type="component" value="Segment"/>
</dbReference>
<proteinExistence type="inferred from homology"/>
<evidence type="ECO:0000313" key="9">
    <source>
        <dbReference type="EMBL" id="AKG94136.1"/>
    </source>
</evidence>
<evidence type="ECO:0000313" key="20">
    <source>
        <dbReference type="Proteomes" id="UP000128799"/>
    </source>
</evidence>
<dbReference type="EMBL" id="MK618718">
    <property type="protein sequence ID" value="QGL40179.1"/>
    <property type="molecule type" value="Genomic_DNA"/>
</dbReference>
<evidence type="ECO:0000313" key="11">
    <source>
        <dbReference type="EMBL" id="AML81151.1"/>
    </source>
</evidence>
<evidence type="ECO:0000313" key="23">
    <source>
        <dbReference type="Proteomes" id="UP000150587"/>
    </source>
</evidence>
<accession>A0A097I4M5</accession>
<dbReference type="EMBL" id="KJ789182">
    <property type="protein sequence ID" value="AIT55779.1"/>
    <property type="molecule type" value="Genomic_DNA"/>
</dbReference>
<dbReference type="EMBL" id="KU057086">
    <property type="protein sequence ID" value="ANR01153.1"/>
    <property type="molecule type" value="Genomic_DNA"/>
</dbReference>
<reference evidence="8 20" key="12">
    <citation type="journal article" date="2016" name="Virus Genes">
        <title>Growth characteristics and complete genomic sequence analysis of a novel pseudorabies virus in China.</title>
        <authorList>
            <person name="Yu T."/>
            <person name="Chen F."/>
            <person name="Ku X."/>
            <person name="Fan J."/>
            <person name="Zhu Y."/>
            <person name="Ma H."/>
            <person name="Li S."/>
            <person name="Wu B."/>
            <person name="He Q."/>
        </authorList>
    </citation>
    <scope>NUCLEOTIDE SEQUENCE [LARGE SCALE GENOMIC DNA]</scope>
    <source>
        <strain evidence="8">Fa</strain>
    </source>
</reference>
<evidence type="ECO:0000313" key="4">
    <source>
        <dbReference type="EMBL" id="AIT55779.1"/>
    </source>
</evidence>
<evidence type="ECO:0000313" key="19">
    <source>
        <dbReference type="Proteomes" id="UP000119561"/>
    </source>
</evidence>
<dbReference type="EMBL" id="KP722022">
    <property type="protein sequence ID" value="ALT14260.1"/>
    <property type="molecule type" value="Genomic_DNA"/>
</dbReference>